<name>A0AAV7SGY9_PLEWA</name>
<reference evidence="2" key="1">
    <citation type="journal article" date="2022" name="bioRxiv">
        <title>Sequencing and chromosome-scale assembly of the giantPleurodeles waltlgenome.</title>
        <authorList>
            <person name="Brown T."/>
            <person name="Elewa A."/>
            <person name="Iarovenko S."/>
            <person name="Subramanian E."/>
            <person name="Araus A.J."/>
            <person name="Petzold A."/>
            <person name="Susuki M."/>
            <person name="Suzuki K.-i.T."/>
            <person name="Hayashi T."/>
            <person name="Toyoda A."/>
            <person name="Oliveira C."/>
            <person name="Osipova E."/>
            <person name="Leigh N.D."/>
            <person name="Simon A."/>
            <person name="Yun M.H."/>
        </authorList>
    </citation>
    <scope>NUCLEOTIDE SEQUENCE</scope>
    <source>
        <strain evidence="2">20211129_DDA</strain>
        <tissue evidence="2">Liver</tissue>
    </source>
</reference>
<dbReference type="EMBL" id="JANPWB010000008">
    <property type="protein sequence ID" value="KAJ1163320.1"/>
    <property type="molecule type" value="Genomic_DNA"/>
</dbReference>
<feature type="region of interest" description="Disordered" evidence="1">
    <location>
        <begin position="1"/>
        <end position="240"/>
    </location>
</feature>
<feature type="compositionally biased region" description="Low complexity" evidence="1">
    <location>
        <begin position="106"/>
        <end position="120"/>
    </location>
</feature>
<feature type="compositionally biased region" description="Basic and acidic residues" evidence="1">
    <location>
        <begin position="160"/>
        <end position="170"/>
    </location>
</feature>
<proteinExistence type="predicted"/>
<evidence type="ECO:0000313" key="2">
    <source>
        <dbReference type="EMBL" id="KAJ1163320.1"/>
    </source>
</evidence>
<accession>A0AAV7SGY9</accession>
<comment type="caution">
    <text evidence="2">The sequence shown here is derived from an EMBL/GenBank/DDBJ whole genome shotgun (WGS) entry which is preliminary data.</text>
</comment>
<protein>
    <submittedName>
        <fullName evidence="2">Uncharacterized protein</fullName>
    </submittedName>
</protein>
<gene>
    <name evidence="2" type="ORF">NDU88_003780</name>
</gene>
<sequence>MILNKDKGGAWPRRQDGRRTFIVLRTPPSSALNPPGILLPWTSPSRRGDTKTSCPETGEKKKSEARVRSRGSGGLTESRPQRVAGNIGGLGRGRDPPGQTRGEGPGLPLARCLLPALLRPPHLPNAKDEAQSRRARRGRERPRPRTQEGPSGPGGLRPASGHEEKPRAPEARSPVKKRNPLQQILGGGSYPPSSLLHPPLPGRKAEAQSRDVGIGPDRGGGSEGRVPSPRRPRTEVLGRGVSIVTETRGGALTL</sequence>
<dbReference type="Proteomes" id="UP001066276">
    <property type="component" value="Chromosome 4_2"/>
</dbReference>
<evidence type="ECO:0000313" key="3">
    <source>
        <dbReference type="Proteomes" id="UP001066276"/>
    </source>
</evidence>
<organism evidence="2 3">
    <name type="scientific">Pleurodeles waltl</name>
    <name type="common">Iberian ribbed newt</name>
    <dbReference type="NCBI Taxonomy" id="8319"/>
    <lineage>
        <taxon>Eukaryota</taxon>
        <taxon>Metazoa</taxon>
        <taxon>Chordata</taxon>
        <taxon>Craniata</taxon>
        <taxon>Vertebrata</taxon>
        <taxon>Euteleostomi</taxon>
        <taxon>Amphibia</taxon>
        <taxon>Batrachia</taxon>
        <taxon>Caudata</taxon>
        <taxon>Salamandroidea</taxon>
        <taxon>Salamandridae</taxon>
        <taxon>Pleurodelinae</taxon>
        <taxon>Pleurodeles</taxon>
    </lineage>
</organism>
<feature type="compositionally biased region" description="Basic and acidic residues" evidence="1">
    <location>
        <begin position="57"/>
        <end position="67"/>
    </location>
</feature>
<evidence type="ECO:0000256" key="1">
    <source>
        <dbReference type="SAM" id="MobiDB-lite"/>
    </source>
</evidence>
<keyword evidence="3" id="KW-1185">Reference proteome</keyword>
<feature type="compositionally biased region" description="Basic and acidic residues" evidence="1">
    <location>
        <begin position="1"/>
        <end position="19"/>
    </location>
</feature>
<dbReference type="AlphaFoldDB" id="A0AAV7SGY9"/>